<dbReference type="InterPro" id="IPR037064">
    <property type="entry name" value="Formiminotransferase_N_sf"/>
</dbReference>
<dbReference type="Gene3D" id="3.30.70.670">
    <property type="entry name" value="Formiminotransferase, C-terminal subdomain"/>
    <property type="match status" value="1"/>
</dbReference>
<dbReference type="InterPro" id="IPR012886">
    <property type="entry name" value="Formiminotransferase_N"/>
</dbReference>
<dbReference type="SUPFAM" id="SSF55116">
    <property type="entry name" value="Formiminotransferase domain of formiminotransferase-cyclodeaminase"/>
    <property type="match status" value="2"/>
</dbReference>
<dbReference type="GO" id="GO:0030409">
    <property type="term" value="F:glutamate formimidoyltransferase activity"/>
    <property type="evidence" value="ECO:0007669"/>
    <property type="project" value="UniProtKB-EC"/>
</dbReference>
<comment type="caution">
    <text evidence="6">The sequence shown here is derived from an EMBL/GenBank/DDBJ whole genome shotgun (WGS) entry which is preliminary data.</text>
</comment>
<proteinExistence type="predicted"/>
<evidence type="ECO:0000259" key="5">
    <source>
        <dbReference type="SMART" id="SM01222"/>
    </source>
</evidence>
<protein>
    <recommendedName>
        <fullName evidence="1">glutamate formimidoyltransferase</fullName>
        <ecNumber evidence="1">2.1.2.5</ecNumber>
    </recommendedName>
</protein>
<dbReference type="InterPro" id="IPR051623">
    <property type="entry name" value="FTCD"/>
</dbReference>
<dbReference type="AlphaFoldDB" id="A0AAP0PPF4"/>
<feature type="domain" description="Formiminotransferase N-terminal subdomain" evidence="5">
    <location>
        <begin position="5"/>
        <end position="198"/>
    </location>
</feature>
<dbReference type="PANTHER" id="PTHR12234">
    <property type="entry name" value="FORMIMINOTRANSFERASE-CYCLODEAMINASE"/>
    <property type="match status" value="1"/>
</dbReference>
<name>A0AAP0PPF4_9MAGN</name>
<evidence type="ECO:0000256" key="3">
    <source>
        <dbReference type="SAM" id="MobiDB-lite"/>
    </source>
</evidence>
<dbReference type="GO" id="GO:0005542">
    <property type="term" value="F:folic acid binding"/>
    <property type="evidence" value="ECO:0007669"/>
    <property type="project" value="InterPro"/>
</dbReference>
<keyword evidence="7" id="KW-1185">Reference proteome</keyword>
<dbReference type="Proteomes" id="UP001420932">
    <property type="component" value="Unassembled WGS sequence"/>
</dbReference>
<evidence type="ECO:0000259" key="4">
    <source>
        <dbReference type="SMART" id="SM01221"/>
    </source>
</evidence>
<reference evidence="6 7" key="1">
    <citation type="submission" date="2024-01" db="EMBL/GenBank/DDBJ databases">
        <title>Genome assemblies of Stephania.</title>
        <authorList>
            <person name="Yang L."/>
        </authorList>
    </citation>
    <scope>NUCLEOTIDE SEQUENCE [LARGE SCALE GENOMIC DNA]</scope>
    <source>
        <strain evidence="6">YNDBR</strain>
        <tissue evidence="6">Leaf</tissue>
    </source>
</reference>
<sequence>MLKLNLACCKVYISESRNKAALELIEQASKHFSGVSLVNKFQDEAYNRVGYTLVSNVAPTQSANSPSCLGKAVFFMVEAAFKAINFELHCGTHPRLGIVDHICVHPLGQTPLEQAACIAKSLAADIGSNLHVPTYLYGAHQEGRTLDSVRRKLGYFKPNLDGTQWKGGPTSNLLPLKPDGGPSQAVQSKGVVVVGATRWVDNYNVPISSTDMSVARRIARRVSGRGGGIQSVQAMALAHGEGVIEVACNLLDPNVVGADQVQLKVEELAGEEGITVGRGYYTDFSQEKIVEEFMKSETLRHCAVRCSEGKEEEEEERRHGFQSPKQQGKATPPLYLLNNVKIPQTKETD</sequence>
<evidence type="ECO:0000256" key="2">
    <source>
        <dbReference type="ARBA" id="ARBA00022679"/>
    </source>
</evidence>
<feature type="domain" description="Formiminotransferase C-terminal subdomain" evidence="4">
    <location>
        <begin position="203"/>
        <end position="293"/>
    </location>
</feature>
<dbReference type="SMART" id="SM01222">
    <property type="entry name" value="FTCD_N"/>
    <property type="match status" value="1"/>
</dbReference>
<dbReference type="InterPro" id="IPR013802">
    <property type="entry name" value="Formiminotransferase_C"/>
</dbReference>
<dbReference type="InterPro" id="IPR037070">
    <property type="entry name" value="Formiminotransferase_C_sf"/>
</dbReference>
<dbReference type="PANTHER" id="PTHR12234:SF1">
    <property type="entry name" value="FORMIMINOTRANSFERASE N-TERMINAL SUBDOMAIN-CONTAINING PROTEIN"/>
    <property type="match status" value="1"/>
</dbReference>
<dbReference type="Pfam" id="PF07837">
    <property type="entry name" value="FTCD_N"/>
    <property type="match status" value="1"/>
</dbReference>
<dbReference type="EMBL" id="JBBNAF010000004">
    <property type="protein sequence ID" value="KAK9149979.1"/>
    <property type="molecule type" value="Genomic_DNA"/>
</dbReference>
<organism evidence="6 7">
    <name type="scientific">Stephania yunnanensis</name>
    <dbReference type="NCBI Taxonomy" id="152371"/>
    <lineage>
        <taxon>Eukaryota</taxon>
        <taxon>Viridiplantae</taxon>
        <taxon>Streptophyta</taxon>
        <taxon>Embryophyta</taxon>
        <taxon>Tracheophyta</taxon>
        <taxon>Spermatophyta</taxon>
        <taxon>Magnoliopsida</taxon>
        <taxon>Ranunculales</taxon>
        <taxon>Menispermaceae</taxon>
        <taxon>Menispermoideae</taxon>
        <taxon>Cissampelideae</taxon>
        <taxon>Stephania</taxon>
    </lineage>
</organism>
<feature type="region of interest" description="Disordered" evidence="3">
    <location>
        <begin position="308"/>
        <end position="349"/>
    </location>
</feature>
<accession>A0AAP0PPF4</accession>
<dbReference type="EC" id="2.1.2.5" evidence="1"/>
<dbReference type="Gene3D" id="3.30.990.10">
    <property type="entry name" value="Formiminotransferase, N-terminal subdomain"/>
    <property type="match status" value="1"/>
</dbReference>
<gene>
    <name evidence="6" type="ORF">Syun_008288</name>
</gene>
<dbReference type="InterPro" id="IPR022384">
    <property type="entry name" value="FormiminoTrfase_cat_dom_sf"/>
</dbReference>
<keyword evidence="2" id="KW-0808">Transferase</keyword>
<dbReference type="SMART" id="SM01221">
    <property type="entry name" value="FTCD"/>
    <property type="match status" value="1"/>
</dbReference>
<evidence type="ECO:0000313" key="6">
    <source>
        <dbReference type="EMBL" id="KAK9149979.1"/>
    </source>
</evidence>
<evidence type="ECO:0000256" key="1">
    <source>
        <dbReference type="ARBA" id="ARBA00012252"/>
    </source>
</evidence>
<evidence type="ECO:0000313" key="7">
    <source>
        <dbReference type="Proteomes" id="UP001420932"/>
    </source>
</evidence>